<proteinExistence type="predicted"/>
<reference evidence="1" key="1">
    <citation type="submission" date="2021-05" db="EMBL/GenBank/DDBJ databases">
        <authorList>
            <person name="Alioto T."/>
            <person name="Alioto T."/>
            <person name="Gomez Garrido J."/>
        </authorList>
    </citation>
    <scope>NUCLEOTIDE SEQUENCE</scope>
</reference>
<dbReference type="EMBL" id="HBUE01084993">
    <property type="protein sequence ID" value="CAG6479358.1"/>
    <property type="molecule type" value="Transcribed_RNA"/>
</dbReference>
<name>A0A8D8BRH5_CULPI</name>
<protein>
    <submittedName>
        <fullName evidence="1">(northern house mosquito) hypothetical protein</fullName>
    </submittedName>
</protein>
<sequence>MAWRYIPHQHGCFQNDDYGRRAFRLRTIRGNCQPPLTSHIGQHSNVGQVSGQIWKNCWKVYFRSIESNRKLLAVSTTRSVPSSVDRSACHNRHFGTTRGK</sequence>
<dbReference type="EMBL" id="HBUE01315963">
    <property type="protein sequence ID" value="CAG6585608.1"/>
    <property type="molecule type" value="Transcribed_RNA"/>
</dbReference>
<evidence type="ECO:0000313" key="1">
    <source>
        <dbReference type="EMBL" id="CAG6479358.1"/>
    </source>
</evidence>
<accession>A0A8D8BRH5</accession>
<dbReference type="EMBL" id="HBUE01209562">
    <property type="protein sequence ID" value="CAG6533710.1"/>
    <property type="molecule type" value="Transcribed_RNA"/>
</dbReference>
<organism evidence="1">
    <name type="scientific">Culex pipiens</name>
    <name type="common">House mosquito</name>
    <dbReference type="NCBI Taxonomy" id="7175"/>
    <lineage>
        <taxon>Eukaryota</taxon>
        <taxon>Metazoa</taxon>
        <taxon>Ecdysozoa</taxon>
        <taxon>Arthropoda</taxon>
        <taxon>Hexapoda</taxon>
        <taxon>Insecta</taxon>
        <taxon>Pterygota</taxon>
        <taxon>Neoptera</taxon>
        <taxon>Endopterygota</taxon>
        <taxon>Diptera</taxon>
        <taxon>Nematocera</taxon>
        <taxon>Culicoidea</taxon>
        <taxon>Culicidae</taxon>
        <taxon>Culicinae</taxon>
        <taxon>Culicini</taxon>
        <taxon>Culex</taxon>
        <taxon>Culex</taxon>
    </lineage>
</organism>
<dbReference type="AlphaFoldDB" id="A0A8D8BRH5"/>